<evidence type="ECO:0000256" key="12">
    <source>
        <dbReference type="ARBA" id="ARBA00066744"/>
    </source>
</evidence>
<evidence type="ECO:0000256" key="6">
    <source>
        <dbReference type="ARBA" id="ARBA00022917"/>
    </source>
</evidence>
<reference evidence="15 16" key="1">
    <citation type="submission" date="2019-02" db="EMBL/GenBank/DDBJ databases">
        <title>Genomic Encyclopedia of Type Strains, Phase IV (KMG-IV): sequencing the most valuable type-strain genomes for metagenomic binning, comparative biology and taxonomic classification.</title>
        <authorList>
            <person name="Goeker M."/>
        </authorList>
    </citation>
    <scope>NUCLEOTIDE SEQUENCE [LARGE SCALE GENOMIC DNA]</scope>
    <source>
        <strain evidence="15 16">DSM 19570</strain>
    </source>
</reference>
<dbReference type="InterPro" id="IPR035654">
    <property type="entry name" value="LepA_IV"/>
</dbReference>
<protein>
    <recommendedName>
        <fullName evidence="12 13">Elongation factor 4</fullName>
        <shortName evidence="13">EF-4</shortName>
        <ecNumber evidence="12 13">3.6.5.n1</ecNumber>
    </recommendedName>
    <alternativeName>
        <fullName evidence="13">Ribosomal back-translocase LepA</fullName>
    </alternativeName>
</protein>
<evidence type="ECO:0000256" key="1">
    <source>
        <dbReference type="ARBA" id="ARBA00005454"/>
    </source>
</evidence>
<dbReference type="InterPro" id="IPR004161">
    <property type="entry name" value="EFTu-like_2"/>
</dbReference>
<feature type="domain" description="Tr-type G" evidence="14">
    <location>
        <begin position="2"/>
        <end position="184"/>
    </location>
</feature>
<dbReference type="SUPFAM" id="SSF54980">
    <property type="entry name" value="EF-G C-terminal domain-like"/>
    <property type="match status" value="2"/>
</dbReference>
<dbReference type="FunFam" id="2.40.30.10:FF:000015">
    <property type="entry name" value="Translation factor GUF1, mitochondrial"/>
    <property type="match status" value="1"/>
</dbReference>
<dbReference type="FunFam" id="3.40.50.300:FF:000078">
    <property type="entry name" value="Elongation factor 4"/>
    <property type="match status" value="1"/>
</dbReference>
<dbReference type="SUPFAM" id="SSF52540">
    <property type="entry name" value="P-loop containing nucleoside triphosphate hydrolases"/>
    <property type="match status" value="1"/>
</dbReference>
<dbReference type="EMBL" id="SHKP01000007">
    <property type="protein sequence ID" value="RZT95274.1"/>
    <property type="molecule type" value="Genomic_DNA"/>
</dbReference>
<dbReference type="GO" id="GO:0005886">
    <property type="term" value="C:plasma membrane"/>
    <property type="evidence" value="ECO:0007669"/>
    <property type="project" value="UniProtKB-SubCell"/>
</dbReference>
<comment type="similarity">
    <text evidence="1 13">Belongs to the TRAFAC class translation factor GTPase superfamily. Classic translation factor GTPase family. LepA subfamily.</text>
</comment>
<dbReference type="FunFam" id="3.30.70.2570:FF:000001">
    <property type="entry name" value="Translation factor GUF1, mitochondrial"/>
    <property type="match status" value="1"/>
</dbReference>
<dbReference type="InterPro" id="IPR031157">
    <property type="entry name" value="G_TR_CS"/>
</dbReference>
<dbReference type="PANTHER" id="PTHR43512">
    <property type="entry name" value="TRANSLATION FACTOR GUF1-RELATED"/>
    <property type="match status" value="1"/>
</dbReference>
<keyword evidence="7 13" id="KW-0342">GTP-binding</keyword>
<dbReference type="InterPro" id="IPR005225">
    <property type="entry name" value="Small_GTP-bd"/>
</dbReference>
<keyword evidence="3" id="KW-0997">Cell inner membrane</keyword>
<evidence type="ECO:0000256" key="7">
    <source>
        <dbReference type="ARBA" id="ARBA00023134"/>
    </source>
</evidence>
<dbReference type="PROSITE" id="PS00301">
    <property type="entry name" value="G_TR_1"/>
    <property type="match status" value="1"/>
</dbReference>
<keyword evidence="8 13" id="KW-0472">Membrane</keyword>
<dbReference type="CDD" id="cd03709">
    <property type="entry name" value="lepA_C"/>
    <property type="match status" value="1"/>
</dbReference>
<dbReference type="Gene3D" id="3.30.70.240">
    <property type="match status" value="1"/>
</dbReference>
<dbReference type="AlphaFoldDB" id="A0A4Q7VGX5"/>
<evidence type="ECO:0000256" key="11">
    <source>
        <dbReference type="ARBA" id="ARBA00061052"/>
    </source>
</evidence>
<dbReference type="HAMAP" id="MF_00071">
    <property type="entry name" value="LepA"/>
    <property type="match status" value="1"/>
</dbReference>
<dbReference type="PANTHER" id="PTHR43512:SF4">
    <property type="entry name" value="TRANSLATION FACTOR GUF1 HOMOLOG, CHLOROPLASTIC"/>
    <property type="match status" value="1"/>
</dbReference>
<accession>A0A4Q7VGX5</accession>
<evidence type="ECO:0000256" key="10">
    <source>
        <dbReference type="ARBA" id="ARBA00057626"/>
    </source>
</evidence>
<dbReference type="GO" id="GO:0003924">
    <property type="term" value="F:GTPase activity"/>
    <property type="evidence" value="ECO:0007669"/>
    <property type="project" value="UniProtKB-UniRule"/>
</dbReference>
<dbReference type="OrthoDB" id="9801472at2"/>
<dbReference type="Gene3D" id="3.40.50.300">
    <property type="entry name" value="P-loop containing nucleotide triphosphate hydrolases"/>
    <property type="match status" value="1"/>
</dbReference>
<organism evidence="15 16">
    <name type="scientific">Rivibacter subsaxonicus</name>
    <dbReference type="NCBI Taxonomy" id="457575"/>
    <lineage>
        <taxon>Bacteria</taxon>
        <taxon>Pseudomonadati</taxon>
        <taxon>Pseudomonadota</taxon>
        <taxon>Betaproteobacteria</taxon>
        <taxon>Burkholderiales</taxon>
        <taxon>Rivibacter</taxon>
    </lineage>
</organism>
<dbReference type="Gene3D" id="3.30.70.870">
    <property type="entry name" value="Elongation Factor G (Translational Gtpase), domain 3"/>
    <property type="match status" value="1"/>
</dbReference>
<dbReference type="CDD" id="cd01890">
    <property type="entry name" value="LepA"/>
    <property type="match status" value="1"/>
</dbReference>
<dbReference type="Gene3D" id="3.30.70.2570">
    <property type="entry name" value="Elongation factor 4, C-terminal domain"/>
    <property type="match status" value="1"/>
</dbReference>
<dbReference type="GO" id="GO:0003746">
    <property type="term" value="F:translation elongation factor activity"/>
    <property type="evidence" value="ECO:0007669"/>
    <property type="project" value="UniProtKB-UniRule"/>
</dbReference>
<proteinExistence type="inferred from homology"/>
<comment type="similarity">
    <text evidence="11">Belongs to the GTP-binding elongation factor family. LepA subfamily.</text>
</comment>
<evidence type="ECO:0000313" key="16">
    <source>
        <dbReference type="Proteomes" id="UP000293671"/>
    </source>
</evidence>
<dbReference type="FunFam" id="3.30.70.870:FF:000004">
    <property type="entry name" value="Translation factor GUF1, mitochondrial"/>
    <property type="match status" value="1"/>
</dbReference>
<keyword evidence="2 13" id="KW-1003">Cell membrane</keyword>
<dbReference type="InterPro" id="IPR013842">
    <property type="entry name" value="LepA_CTD"/>
</dbReference>
<evidence type="ECO:0000256" key="4">
    <source>
        <dbReference type="ARBA" id="ARBA00022741"/>
    </source>
</evidence>
<dbReference type="Pfam" id="PF06421">
    <property type="entry name" value="LepA_C"/>
    <property type="match status" value="1"/>
</dbReference>
<dbReference type="FunFam" id="3.30.70.240:FF:000007">
    <property type="entry name" value="Translation factor GUF1, mitochondrial"/>
    <property type="match status" value="1"/>
</dbReference>
<keyword evidence="5 13" id="KW-0378">Hydrolase</keyword>
<dbReference type="GO" id="GO:0043022">
    <property type="term" value="F:ribosome binding"/>
    <property type="evidence" value="ECO:0007669"/>
    <property type="project" value="UniProtKB-UniRule"/>
</dbReference>
<dbReference type="InterPro" id="IPR006297">
    <property type="entry name" value="EF-4"/>
</dbReference>
<dbReference type="NCBIfam" id="TIGR01393">
    <property type="entry name" value="lepA"/>
    <property type="match status" value="1"/>
</dbReference>
<evidence type="ECO:0000256" key="8">
    <source>
        <dbReference type="ARBA" id="ARBA00023136"/>
    </source>
</evidence>
<keyword evidence="16" id="KW-1185">Reference proteome</keyword>
<evidence type="ECO:0000256" key="3">
    <source>
        <dbReference type="ARBA" id="ARBA00022519"/>
    </source>
</evidence>
<comment type="function">
    <text evidence="10 13">Required for accurate and efficient protein synthesis under certain stress conditions. May act as a fidelity factor of the translation reaction, by catalyzing a one-codon backward translocation of tRNAs on improperly translocated ribosomes. Back-translocation proceeds from a post-translocation (POST) complex to a pre-translocation (PRE) complex, thus giving elongation factor G a second chance to translocate the tRNAs correctly. Binds to ribosomes in a GTP-dependent manner.</text>
</comment>
<evidence type="ECO:0000313" key="15">
    <source>
        <dbReference type="EMBL" id="RZT95274.1"/>
    </source>
</evidence>
<keyword evidence="4 13" id="KW-0547">Nucleotide-binding</keyword>
<dbReference type="GO" id="GO:0097216">
    <property type="term" value="F:guanosine tetraphosphate binding"/>
    <property type="evidence" value="ECO:0007669"/>
    <property type="project" value="UniProtKB-ARBA"/>
</dbReference>
<keyword evidence="6 13" id="KW-0648">Protein biosynthesis</keyword>
<evidence type="ECO:0000256" key="13">
    <source>
        <dbReference type="HAMAP-Rule" id="MF_00071"/>
    </source>
</evidence>
<dbReference type="InterPro" id="IPR035647">
    <property type="entry name" value="EFG_III/V"/>
</dbReference>
<evidence type="ECO:0000256" key="5">
    <source>
        <dbReference type="ARBA" id="ARBA00022801"/>
    </source>
</evidence>
<comment type="subcellular location">
    <subcellularLocation>
        <location evidence="13">Cell membrane</location>
        <topology evidence="13">Peripheral membrane protein</topology>
        <orientation evidence="13">Cytoplasmic side</orientation>
    </subcellularLocation>
</comment>
<dbReference type="Proteomes" id="UP000293671">
    <property type="component" value="Unassembled WGS sequence"/>
</dbReference>
<gene>
    <name evidence="13" type="primary">lepA</name>
    <name evidence="15" type="ORF">EV670_3025</name>
</gene>
<dbReference type="Pfam" id="PF03144">
    <property type="entry name" value="GTP_EFTU_D2"/>
    <property type="match status" value="1"/>
</dbReference>
<evidence type="ECO:0000259" key="14">
    <source>
        <dbReference type="PROSITE" id="PS51722"/>
    </source>
</evidence>
<dbReference type="Gene3D" id="2.40.30.10">
    <property type="entry name" value="Translation factors"/>
    <property type="match status" value="1"/>
</dbReference>
<dbReference type="CDD" id="cd16260">
    <property type="entry name" value="EF4_III"/>
    <property type="match status" value="1"/>
</dbReference>
<dbReference type="NCBIfam" id="TIGR00231">
    <property type="entry name" value="small_GTP"/>
    <property type="match status" value="1"/>
</dbReference>
<dbReference type="EC" id="3.6.5.n1" evidence="12 13"/>
<dbReference type="InterPro" id="IPR000640">
    <property type="entry name" value="EFG_V-like"/>
</dbReference>
<name>A0A4Q7VGX5_9BURK</name>
<evidence type="ECO:0000256" key="9">
    <source>
        <dbReference type="ARBA" id="ARBA00050293"/>
    </source>
</evidence>
<comment type="catalytic activity">
    <reaction evidence="9 13">
        <text>GTP + H2O = GDP + phosphate + H(+)</text>
        <dbReference type="Rhea" id="RHEA:19669"/>
        <dbReference type="ChEBI" id="CHEBI:15377"/>
        <dbReference type="ChEBI" id="CHEBI:15378"/>
        <dbReference type="ChEBI" id="CHEBI:37565"/>
        <dbReference type="ChEBI" id="CHEBI:43474"/>
        <dbReference type="ChEBI" id="CHEBI:58189"/>
        <dbReference type="EC" id="3.6.5.n1"/>
    </reaction>
</comment>
<dbReference type="Pfam" id="PF00009">
    <property type="entry name" value="GTP_EFTU"/>
    <property type="match status" value="1"/>
</dbReference>
<dbReference type="PRINTS" id="PR00315">
    <property type="entry name" value="ELONGATNFCT"/>
</dbReference>
<feature type="binding site" evidence="13">
    <location>
        <begin position="131"/>
        <end position="134"/>
    </location>
    <ligand>
        <name>GTP</name>
        <dbReference type="ChEBI" id="CHEBI:37565"/>
    </ligand>
</feature>
<dbReference type="PROSITE" id="PS51722">
    <property type="entry name" value="G_TR_2"/>
    <property type="match status" value="1"/>
</dbReference>
<dbReference type="SMART" id="SM00838">
    <property type="entry name" value="EFG_C"/>
    <property type="match status" value="1"/>
</dbReference>
<dbReference type="InterPro" id="IPR038363">
    <property type="entry name" value="LepA_C_sf"/>
</dbReference>
<dbReference type="CDD" id="cd03699">
    <property type="entry name" value="EF4_II"/>
    <property type="match status" value="1"/>
</dbReference>
<dbReference type="GO" id="GO:0045727">
    <property type="term" value="P:positive regulation of translation"/>
    <property type="evidence" value="ECO:0007669"/>
    <property type="project" value="UniProtKB-UniRule"/>
</dbReference>
<evidence type="ECO:0000256" key="2">
    <source>
        <dbReference type="ARBA" id="ARBA00022475"/>
    </source>
</evidence>
<sequence length="604" mass="66784">MDHIRNFSIIAHIDHGKSTLADRIIQRCGGLSDREMEAQVLDSMDIERERGITIKAQTAALQYTARDGKVYNLNLIDTPGHVDFSYEVSRSLSACEGALLVVDASQGVEAQTVANCYTALELGVEVVPVLNKMDLPQADPETAKAEIEDVIGIDAEHAIPCSAKTGMGIDEIIEAVIERMPAPKGNASGSLRAMIIDSWFDNYVGVVMLVRVVDGVLKKGERIRMMATDAIYPAEHLGVFTPKSVDREELRAGEVGFIIAGIKELQAAKVGDTITVEKKLPNNAGPATEPLPGFKEIQPQVFAGLYPTEASEYDQLRDALEKLKLNDSSLRYEPEVSQALGFGFRCGFLGLLHMEIVQERLEREFDQDLITTAPSVVYEVVLGGADATVIHVENPSKMPEIGKIAEIREPIVTVHLYMPQDYVGPVMTLANLKRGVQLNMAYHGRQVMLTYEMPLAEIVLDFFDKLKSVSRGYASMDYEFKEYRAADVVKVDILINGDRVDALSIIVHRAQSQFRGRAVVAKMREQIPRQMYDVAIQAAIGANIIARENIKALRKNVLAKCYGGDISRKRKLLEKQKAGKKRMKQIGTVEVPQEAFLAILQVDD</sequence>
<dbReference type="GO" id="GO:0005525">
    <property type="term" value="F:GTP binding"/>
    <property type="evidence" value="ECO:0007669"/>
    <property type="project" value="UniProtKB-UniRule"/>
</dbReference>
<feature type="binding site" evidence="13">
    <location>
        <begin position="14"/>
        <end position="19"/>
    </location>
    <ligand>
        <name>GTP</name>
        <dbReference type="ChEBI" id="CHEBI:37565"/>
    </ligand>
</feature>
<comment type="caution">
    <text evidence="15">The sequence shown here is derived from an EMBL/GenBank/DDBJ whole genome shotgun (WGS) entry which is preliminary data.</text>
</comment>
<dbReference type="InterPro" id="IPR000795">
    <property type="entry name" value="T_Tr_GTP-bd_dom"/>
</dbReference>
<dbReference type="InterPro" id="IPR027417">
    <property type="entry name" value="P-loop_NTPase"/>
</dbReference>
<dbReference type="Pfam" id="PF00679">
    <property type="entry name" value="EFG_C"/>
    <property type="match status" value="1"/>
</dbReference>
<dbReference type="RefSeq" id="WP_130433553.1">
    <property type="nucleotide sequence ID" value="NZ_SHKP01000007.1"/>
</dbReference>